<dbReference type="InterPro" id="IPR016339">
    <property type="entry name" value="Hemoglobin_trunc_I"/>
</dbReference>
<comment type="cofactor">
    <cofactor evidence="7">
        <name>heme</name>
        <dbReference type="ChEBI" id="CHEBI:30413"/>
    </cofactor>
    <text evidence="7">Binds 1 heme group per subunit.</text>
</comment>
<dbReference type="InterPro" id="IPR001486">
    <property type="entry name" value="Hemoglobin_trunc"/>
</dbReference>
<evidence type="ECO:0000313" key="10">
    <source>
        <dbReference type="EMBL" id="SPK76798.1"/>
    </source>
</evidence>
<keyword evidence="9" id="KW-0732">Signal</keyword>
<keyword evidence="6" id="KW-0561">Oxygen transport</keyword>
<dbReference type="EMBL" id="LT991977">
    <property type="protein sequence ID" value="SPK76798.1"/>
    <property type="molecule type" value="Genomic_DNA"/>
</dbReference>
<dbReference type="GO" id="GO:0020037">
    <property type="term" value="F:heme binding"/>
    <property type="evidence" value="ECO:0007669"/>
    <property type="project" value="InterPro"/>
</dbReference>
<keyword evidence="5 6" id="KW-0408">Iron</keyword>
<proteinExistence type="inferred from homology"/>
<feature type="binding site" description="distal binding residue" evidence="8">
    <location>
        <position position="101"/>
    </location>
    <ligand>
        <name>heme</name>
        <dbReference type="ChEBI" id="CHEBI:30413"/>
    </ligand>
    <ligandPart>
        <name>Fe</name>
        <dbReference type="ChEBI" id="CHEBI:18248"/>
    </ligandPart>
</feature>
<comment type="similarity">
    <text evidence="1 6">Belongs to the truncated hemoglobin family. Group I subfamily.</text>
</comment>
<gene>
    <name evidence="10" type="primary">glbN</name>
    <name evidence="10" type="ORF">CT19425_MP80427</name>
</gene>
<dbReference type="PIRSF" id="PIRSF002030">
    <property type="entry name" value="Globin_Protozoa/Cyanobacteria"/>
    <property type="match status" value="1"/>
</dbReference>
<evidence type="ECO:0000256" key="3">
    <source>
        <dbReference type="ARBA" id="ARBA00022617"/>
    </source>
</evidence>
<evidence type="ECO:0000256" key="2">
    <source>
        <dbReference type="ARBA" id="ARBA00022448"/>
    </source>
</evidence>
<dbReference type="InterPro" id="IPR009050">
    <property type="entry name" value="Globin-like_sf"/>
</dbReference>
<feature type="signal peptide" evidence="9">
    <location>
        <begin position="1"/>
        <end position="27"/>
    </location>
</feature>
<feature type="binding site" description="proximal binding residue" evidence="7">
    <location>
        <position position="101"/>
    </location>
    <ligand>
        <name>heme</name>
        <dbReference type="ChEBI" id="CHEBI:30413"/>
    </ligand>
    <ligandPart>
        <name>Fe</name>
        <dbReference type="ChEBI" id="CHEBI:18248"/>
    </ligandPart>
</feature>
<keyword evidence="10" id="KW-0614">Plasmid</keyword>
<evidence type="ECO:0000256" key="7">
    <source>
        <dbReference type="PIRSR" id="PIRSR002030-1"/>
    </source>
</evidence>
<evidence type="ECO:0000256" key="1">
    <source>
        <dbReference type="ARBA" id="ARBA00009660"/>
    </source>
</evidence>
<dbReference type="GO" id="GO:0005344">
    <property type="term" value="F:oxygen carrier activity"/>
    <property type="evidence" value="ECO:0007669"/>
    <property type="project" value="UniProtKB-UniRule"/>
</dbReference>
<dbReference type="AlphaFoldDB" id="A0A375IRM4"/>
<keyword evidence="4 6" id="KW-0479">Metal-binding</keyword>
<evidence type="ECO:0000256" key="6">
    <source>
        <dbReference type="PIRNR" id="PIRNR002030"/>
    </source>
</evidence>
<reference evidence="10 11" key="1">
    <citation type="submission" date="2018-01" db="EMBL/GenBank/DDBJ databases">
        <authorList>
            <person name="Gaut B.S."/>
            <person name="Morton B.R."/>
            <person name="Clegg M.T."/>
            <person name="Duvall M.R."/>
        </authorList>
    </citation>
    <scope>NUCLEOTIDE SEQUENCE [LARGE SCALE GENOMIC DNA]</scope>
    <source>
        <strain evidence="10">Cupriavidus taiwanensis LMG 19425</strain>
        <plasmid evidence="11">Plasmid ii</plasmid>
    </source>
</reference>
<organism evidence="10 11">
    <name type="scientific">Cupriavidus taiwanensis</name>
    <dbReference type="NCBI Taxonomy" id="164546"/>
    <lineage>
        <taxon>Bacteria</taxon>
        <taxon>Pseudomonadati</taxon>
        <taxon>Pseudomonadota</taxon>
        <taxon>Betaproteobacteria</taxon>
        <taxon>Burkholderiales</taxon>
        <taxon>Burkholderiaceae</taxon>
        <taxon>Cupriavidus</taxon>
    </lineage>
</organism>
<dbReference type="Pfam" id="PF01152">
    <property type="entry name" value="Bac_globin"/>
    <property type="match status" value="1"/>
</dbReference>
<protein>
    <recommendedName>
        <fullName evidence="6">Group 1 truncated hemoglobin</fullName>
    </recommendedName>
</protein>
<dbReference type="InterPro" id="IPR012292">
    <property type="entry name" value="Globin/Proto"/>
</dbReference>
<feature type="chain" id="PRO_5016813770" description="Group 1 truncated hemoglobin" evidence="9">
    <location>
        <begin position="28"/>
        <end position="149"/>
    </location>
</feature>
<dbReference type="Gene3D" id="1.10.490.10">
    <property type="entry name" value="Globins"/>
    <property type="match status" value="1"/>
</dbReference>
<evidence type="ECO:0000256" key="8">
    <source>
        <dbReference type="PIRSR" id="PIRSR601486-1"/>
    </source>
</evidence>
<name>A0A375IRM4_9BURK</name>
<evidence type="ECO:0000313" key="11">
    <source>
        <dbReference type="Proteomes" id="UP000255505"/>
    </source>
</evidence>
<dbReference type="RefSeq" id="WP_115666227.1">
    <property type="nucleotide sequence ID" value="NZ_LT991977.1"/>
</dbReference>
<keyword evidence="2 6" id="KW-0813">Transport</keyword>
<dbReference type="PROSITE" id="PS51257">
    <property type="entry name" value="PROKAR_LIPOPROTEIN"/>
    <property type="match status" value="1"/>
</dbReference>
<evidence type="ECO:0000256" key="9">
    <source>
        <dbReference type="SAM" id="SignalP"/>
    </source>
</evidence>
<dbReference type="GO" id="GO:0046872">
    <property type="term" value="F:metal ion binding"/>
    <property type="evidence" value="ECO:0007669"/>
    <property type="project" value="UniProtKB-UniRule"/>
</dbReference>
<sequence length="149" mass="15607">MRIPPVLCGLVAAAALGVAGCATPESAKPATSSSLYDRLGGMQAITAVVDDFVGNLATDERIKAKFANANMPRLKTRLVEQICAGSGGPCTYAGLDMKTAHAGMAITNDEFDALVDDLVKSLEKFKVPAGEQKELLAILGPMRKDVVSR</sequence>
<dbReference type="CDD" id="cd00454">
    <property type="entry name" value="TrHb1_N"/>
    <property type="match status" value="1"/>
</dbReference>
<dbReference type="GO" id="GO:0019825">
    <property type="term" value="F:oxygen binding"/>
    <property type="evidence" value="ECO:0007669"/>
    <property type="project" value="InterPro"/>
</dbReference>
<evidence type="ECO:0000256" key="5">
    <source>
        <dbReference type="ARBA" id="ARBA00023004"/>
    </source>
</evidence>
<dbReference type="SUPFAM" id="SSF46458">
    <property type="entry name" value="Globin-like"/>
    <property type="match status" value="1"/>
</dbReference>
<geneLocation type="plasmid" evidence="10">
    <name>II</name>
</geneLocation>
<evidence type="ECO:0000256" key="4">
    <source>
        <dbReference type="ARBA" id="ARBA00022723"/>
    </source>
</evidence>
<keyword evidence="3 6" id="KW-0349">Heme</keyword>
<accession>A0A375IRM4</accession>
<dbReference type="Proteomes" id="UP000255505">
    <property type="component" value="Plasmid II"/>
</dbReference>